<evidence type="ECO:0000313" key="2">
    <source>
        <dbReference type="EMBL" id="GBF58224.1"/>
    </source>
</evidence>
<feature type="compositionally biased region" description="Basic and acidic residues" evidence="1">
    <location>
        <begin position="48"/>
        <end position="58"/>
    </location>
</feature>
<dbReference type="Proteomes" id="UP000245086">
    <property type="component" value="Unassembled WGS sequence"/>
</dbReference>
<dbReference type="AlphaFoldDB" id="A0A2P2EAY7"/>
<organism evidence="2 3">
    <name type="scientific">Candidatus Phycosocius bacilliformis</name>
    <dbReference type="NCBI Taxonomy" id="1445552"/>
    <lineage>
        <taxon>Bacteria</taxon>
        <taxon>Pseudomonadati</taxon>
        <taxon>Pseudomonadota</taxon>
        <taxon>Alphaproteobacteria</taxon>
        <taxon>Caulobacterales</taxon>
        <taxon>Caulobacterales incertae sedis</taxon>
        <taxon>Candidatus Phycosocius</taxon>
    </lineage>
</organism>
<accession>A0A2P2EAY7</accession>
<sequence>MLSADTATDADCRLLDWAVQTGATNRAGARTRNMTFSCPPQETGMGDVIEHEGGAAPV</sequence>
<feature type="region of interest" description="Disordered" evidence="1">
    <location>
        <begin position="31"/>
        <end position="58"/>
    </location>
</feature>
<gene>
    <name evidence="2" type="ORF">PbB2_01896</name>
</gene>
<comment type="caution">
    <text evidence="2">The sequence shown here is derived from an EMBL/GenBank/DDBJ whole genome shotgun (WGS) entry which is preliminary data.</text>
</comment>
<reference evidence="2 3" key="1">
    <citation type="journal article" date="2018" name="Genome Announc.">
        <title>Draft Genome Sequence of "Candidatus Phycosocius bacilliformis," an Alphaproteobacterial Ectosymbiont of the Hydrocarbon-Producing Green Alga Botryococcus braunii.</title>
        <authorList>
            <person name="Tanabe Y."/>
            <person name="Yamaguchi H."/>
            <person name="Watanabe M.M."/>
        </authorList>
    </citation>
    <scope>NUCLEOTIDE SEQUENCE [LARGE SCALE GENOMIC DNA]</scope>
    <source>
        <strain evidence="2 3">BOTRYCO-2</strain>
    </source>
</reference>
<keyword evidence="3" id="KW-1185">Reference proteome</keyword>
<proteinExistence type="predicted"/>
<evidence type="ECO:0000256" key="1">
    <source>
        <dbReference type="SAM" id="MobiDB-lite"/>
    </source>
</evidence>
<evidence type="ECO:0000313" key="3">
    <source>
        <dbReference type="Proteomes" id="UP000245086"/>
    </source>
</evidence>
<protein>
    <submittedName>
        <fullName evidence="2">Uncharacterized protein</fullName>
    </submittedName>
</protein>
<name>A0A2P2EAY7_9PROT</name>
<dbReference type="RefSeq" id="WP_192576280.1">
    <property type="nucleotide sequence ID" value="NZ_BFBR01000005.1"/>
</dbReference>
<dbReference type="EMBL" id="BFBR01000005">
    <property type="protein sequence ID" value="GBF58224.1"/>
    <property type="molecule type" value="Genomic_DNA"/>
</dbReference>